<dbReference type="RefSeq" id="WP_249972954.1">
    <property type="nucleotide sequence ID" value="NZ_JAMFLZ010000003.1"/>
</dbReference>
<evidence type="ECO:0000256" key="1">
    <source>
        <dbReference type="SAM" id="SignalP"/>
    </source>
</evidence>
<reference evidence="2" key="1">
    <citation type="submission" date="2022-05" db="EMBL/GenBank/DDBJ databases">
        <authorList>
            <person name="Park J.-S."/>
        </authorList>
    </citation>
    <scope>NUCLEOTIDE SEQUENCE</scope>
    <source>
        <strain evidence="2">2012CJ34-3</strain>
    </source>
</reference>
<dbReference type="Proteomes" id="UP001165381">
    <property type="component" value="Unassembled WGS sequence"/>
</dbReference>
<keyword evidence="3" id="KW-1185">Reference proteome</keyword>
<keyword evidence="1" id="KW-0732">Signal</keyword>
<proteinExistence type="predicted"/>
<accession>A0ABT0QE35</accession>
<feature type="signal peptide" evidence="1">
    <location>
        <begin position="1"/>
        <end position="18"/>
    </location>
</feature>
<dbReference type="EMBL" id="JAMFLZ010000003">
    <property type="protein sequence ID" value="MCL6295228.1"/>
    <property type="molecule type" value="Genomic_DNA"/>
</dbReference>
<sequence>MKKVIFSFLFLISVFSFAQSKSNLKAKESAEFKDKVRSGAVLSIHTSQSGLTGIVRNSKKTYCLMFLMSHLTELKTF</sequence>
<organism evidence="2 3">
    <name type="scientific">Jejuia spongiicola</name>
    <dbReference type="NCBI Taxonomy" id="2942207"/>
    <lineage>
        <taxon>Bacteria</taxon>
        <taxon>Pseudomonadati</taxon>
        <taxon>Bacteroidota</taxon>
        <taxon>Flavobacteriia</taxon>
        <taxon>Flavobacteriales</taxon>
        <taxon>Flavobacteriaceae</taxon>
        <taxon>Jejuia</taxon>
    </lineage>
</organism>
<evidence type="ECO:0000313" key="2">
    <source>
        <dbReference type="EMBL" id="MCL6295228.1"/>
    </source>
</evidence>
<protein>
    <submittedName>
        <fullName evidence="2">Uncharacterized protein</fullName>
    </submittedName>
</protein>
<comment type="caution">
    <text evidence="2">The sequence shown here is derived from an EMBL/GenBank/DDBJ whole genome shotgun (WGS) entry which is preliminary data.</text>
</comment>
<name>A0ABT0QE35_9FLAO</name>
<evidence type="ECO:0000313" key="3">
    <source>
        <dbReference type="Proteomes" id="UP001165381"/>
    </source>
</evidence>
<feature type="chain" id="PRO_5046588286" evidence="1">
    <location>
        <begin position="19"/>
        <end position="77"/>
    </location>
</feature>
<gene>
    <name evidence="2" type="ORF">M3P09_09495</name>
</gene>